<evidence type="ECO:0000313" key="2">
    <source>
        <dbReference type="Proteomes" id="UP001157502"/>
    </source>
</evidence>
<reference evidence="1" key="1">
    <citation type="submission" date="2021-05" db="EMBL/GenBank/DDBJ databases">
        <authorList>
            <person name="Pan Q."/>
            <person name="Jouanno E."/>
            <person name="Zahm M."/>
            <person name="Klopp C."/>
            <person name="Cabau C."/>
            <person name="Louis A."/>
            <person name="Berthelot C."/>
            <person name="Parey E."/>
            <person name="Roest Crollius H."/>
            <person name="Montfort J."/>
            <person name="Robinson-Rechavi M."/>
            <person name="Bouchez O."/>
            <person name="Lampietro C."/>
            <person name="Lopez Roques C."/>
            <person name="Donnadieu C."/>
            <person name="Postlethwait J."/>
            <person name="Bobe J."/>
            <person name="Dillon D."/>
            <person name="Chandos A."/>
            <person name="von Hippel F."/>
            <person name="Guiguen Y."/>
        </authorList>
    </citation>
    <scope>NUCLEOTIDE SEQUENCE</scope>
    <source>
        <strain evidence="1">YG-Jan2019</strain>
    </source>
</reference>
<dbReference type="Proteomes" id="UP001157502">
    <property type="component" value="Chromosome 9"/>
</dbReference>
<dbReference type="EMBL" id="CM055736">
    <property type="protein sequence ID" value="KAJ8007240.1"/>
    <property type="molecule type" value="Genomic_DNA"/>
</dbReference>
<accession>A0ACC2GUZ0</accession>
<protein>
    <submittedName>
        <fullName evidence="1">Uncharacterized protein</fullName>
    </submittedName>
</protein>
<keyword evidence="2" id="KW-1185">Reference proteome</keyword>
<comment type="caution">
    <text evidence="1">The sequence shown here is derived from an EMBL/GenBank/DDBJ whole genome shotgun (WGS) entry which is preliminary data.</text>
</comment>
<sequence length="738" mass="82220">MGKNDGVLTDEDVSTYLSNLGQSASGLEFVYQFLSVHDQNLKDVSILCNYIYLQRLELPHNNIKDLSCVSHMPDLIVLDASHNQITDFFGFRPPKNLKEVNLSHNQMSVMTNLSEYSSLGILKLDYNCFSEINGLERCAALTHLSLAHNKISRISGLDALPLKDLCLRGNQIEKIENMDTLRALQVLDLSLNRISSLLGLQNLCLLSSVNLESNQISEIKDSSYIQELFLLRELNLLRNPIEGQPDYRLAVIFLLQHLTILDEVNISAEEKVSAINKYDSPMEVVAARDHMTHMVYQLMQTQVIYDSTLPSLDTPYPMLVLTGPQACGKRELAHKLCQDLNQFFAYGACHTTRGPYFGEEDGSDYYFVTEADFQNMIHMGQFIQTMQYQGHWYGLSRAAIENAARQGLACCLHMELEGVVRMKNTYFKPRYVLLLPTDKEWYAGRLMARALYTHPQIDVAVNRVDTYTRVNRERPGFFDSVIPCDDLVEAYKTLRKVLMEYLGEEELDGGHQINTAIPDYISTGLQRKYFVDVALHAPVTRLEADFTSPIATETDPDHVQPQLSSQKTSVELASIHRLQQRVREALIGRSPGAYPQPLNRFPQTAPSSLPSGIQQDPAFLIPMMPRASHAPKHDPSESSSFDDSRASSGLSIPSSAGAFSETAGPTGCSDVELLNLSALGNSLDTLKDHVDSGHTPDRLHPGSERLSPAASVRPGSNAKPILPPIPSGRKTPGSSPRP</sequence>
<gene>
    <name evidence="1" type="ORF">DPEC_G00115490</name>
</gene>
<proteinExistence type="predicted"/>
<name>A0ACC2GUZ0_DALPE</name>
<evidence type="ECO:0000313" key="1">
    <source>
        <dbReference type="EMBL" id="KAJ8007240.1"/>
    </source>
</evidence>
<organism evidence="1 2">
    <name type="scientific">Dallia pectoralis</name>
    <name type="common">Alaska blackfish</name>
    <dbReference type="NCBI Taxonomy" id="75939"/>
    <lineage>
        <taxon>Eukaryota</taxon>
        <taxon>Metazoa</taxon>
        <taxon>Chordata</taxon>
        <taxon>Craniata</taxon>
        <taxon>Vertebrata</taxon>
        <taxon>Euteleostomi</taxon>
        <taxon>Actinopterygii</taxon>
        <taxon>Neopterygii</taxon>
        <taxon>Teleostei</taxon>
        <taxon>Protacanthopterygii</taxon>
        <taxon>Esociformes</taxon>
        <taxon>Umbridae</taxon>
        <taxon>Dallia</taxon>
    </lineage>
</organism>